<dbReference type="EMBL" id="CAUYUJ010020697">
    <property type="protein sequence ID" value="CAK0899936.1"/>
    <property type="molecule type" value="Genomic_DNA"/>
</dbReference>
<keyword evidence="4" id="KW-1185">Reference proteome</keyword>
<evidence type="ECO:0000313" key="4">
    <source>
        <dbReference type="Proteomes" id="UP001189429"/>
    </source>
</evidence>
<feature type="compositionally biased region" description="Polar residues" evidence="1">
    <location>
        <begin position="93"/>
        <end position="110"/>
    </location>
</feature>
<feature type="compositionally biased region" description="Low complexity" evidence="1">
    <location>
        <begin position="550"/>
        <end position="571"/>
    </location>
</feature>
<feature type="region of interest" description="Disordered" evidence="1">
    <location>
        <begin position="78"/>
        <end position="115"/>
    </location>
</feature>
<evidence type="ECO:0000313" key="3">
    <source>
        <dbReference type="EMBL" id="CAK0899936.1"/>
    </source>
</evidence>
<comment type="caution">
    <text evidence="3">The sequence shown here is derived from an EMBL/GenBank/DDBJ whole genome shotgun (WGS) entry which is preliminary data.</text>
</comment>
<evidence type="ECO:0000256" key="1">
    <source>
        <dbReference type="SAM" id="MobiDB-lite"/>
    </source>
</evidence>
<organism evidence="3 4">
    <name type="scientific">Prorocentrum cordatum</name>
    <dbReference type="NCBI Taxonomy" id="2364126"/>
    <lineage>
        <taxon>Eukaryota</taxon>
        <taxon>Sar</taxon>
        <taxon>Alveolata</taxon>
        <taxon>Dinophyceae</taxon>
        <taxon>Prorocentrales</taxon>
        <taxon>Prorocentraceae</taxon>
        <taxon>Prorocentrum</taxon>
    </lineage>
</organism>
<accession>A0ABN9XJF7</accession>
<feature type="compositionally biased region" description="Polar residues" evidence="1">
    <location>
        <begin position="622"/>
        <end position="633"/>
    </location>
</feature>
<feature type="compositionally biased region" description="Low complexity" evidence="1">
    <location>
        <begin position="256"/>
        <end position="266"/>
    </location>
</feature>
<feature type="non-terminal residue" evidence="3">
    <location>
        <position position="1"/>
    </location>
</feature>
<feature type="region of interest" description="Disordered" evidence="1">
    <location>
        <begin position="605"/>
        <end position="633"/>
    </location>
</feature>
<gene>
    <name evidence="3" type="ORF">PCOR1329_LOCUS77354</name>
</gene>
<dbReference type="Proteomes" id="UP001189429">
    <property type="component" value="Unassembled WGS sequence"/>
</dbReference>
<dbReference type="CDD" id="cd00136">
    <property type="entry name" value="PDZ_canonical"/>
    <property type="match status" value="1"/>
</dbReference>
<sequence length="672" mass="69034">DGGWHPLELTAVLEAVIRPLLLEQEQSLTRSLSAMLDSYRAAQNPLVGLDVSEPRPAALRPRPQGSCTPFDEFERQFSGPPDFRGGGLDRQVSDSSRTSWPKSLINQRGNGPTVKSLEDARGMEILSSMAKQGRLGTPGGGGDRVGDSAAIEEPELDVCATRSSQSTRSLQRRLRGLGLLGGGRTTRRLGLGSPRRWAVGAPRLGKPAGLPRFLDLSGPQPAGPQPAGPCAGALPQEIRPHTPAQESCGARGGQLRGAAPAVGRAGPQRDWAQAGGDRPGPLRIPGVLLRGEEERLEATSARAAPPREASAASAPAGDGGATLADSGGGSDGHAQRLWPKGTAAGAGSGGGDDAWPGRAPGAGVAGRLHVRLTREDVSGHGKLGVDAREVIAGVVRGLRITAVHEGGLLAAWNARRAEGRLGVGDRIIEVNGRTERLASALGKAFAEGEPVDLVAVPLSSGRQAVGALSEAGRAAGVLARPARRAPSDDPGAVAATWPPELGGGGEPPVAGSSSFSGGSASLPLQLPSRPRADSTCPARWHSEPGSGGKPPVAGSLSSSGGSASLPLQLPSRPSADSTCPARWHSEPVRCWRADGDQGSTVCPTASTELSAGPARSKRPPGSVSSSALGQATVQSVRLDREDGLVEEMVQSQDCAAPWAPPSAWARWPWRAR</sequence>
<feature type="region of interest" description="Disordered" evidence="1">
    <location>
        <begin position="242"/>
        <end position="360"/>
    </location>
</feature>
<feature type="domain" description="PDZ" evidence="2">
    <location>
        <begin position="369"/>
        <end position="437"/>
    </location>
</feature>
<name>A0ABN9XJF7_9DINO</name>
<dbReference type="PROSITE" id="PS50106">
    <property type="entry name" value="PDZ"/>
    <property type="match status" value="1"/>
</dbReference>
<protein>
    <recommendedName>
        <fullName evidence="2">PDZ domain-containing protein</fullName>
    </recommendedName>
</protein>
<dbReference type="InterPro" id="IPR001478">
    <property type="entry name" value="PDZ"/>
</dbReference>
<feature type="region of interest" description="Disordered" evidence="1">
    <location>
        <begin position="479"/>
        <end position="582"/>
    </location>
</feature>
<evidence type="ECO:0000259" key="2">
    <source>
        <dbReference type="PROSITE" id="PS50106"/>
    </source>
</evidence>
<feature type="compositionally biased region" description="Low complexity" evidence="1">
    <location>
        <begin position="507"/>
        <end position="521"/>
    </location>
</feature>
<proteinExistence type="predicted"/>
<reference evidence="3" key="1">
    <citation type="submission" date="2023-10" db="EMBL/GenBank/DDBJ databases">
        <authorList>
            <person name="Chen Y."/>
            <person name="Shah S."/>
            <person name="Dougan E. K."/>
            <person name="Thang M."/>
            <person name="Chan C."/>
        </authorList>
    </citation>
    <scope>NUCLEOTIDE SEQUENCE [LARGE SCALE GENOMIC DNA]</scope>
</reference>
<feature type="compositionally biased region" description="Low complexity" evidence="1">
    <location>
        <begin position="298"/>
        <end position="316"/>
    </location>
</feature>